<dbReference type="OrthoDB" id="5927446at2759"/>
<dbReference type="EMBL" id="JYDW01000279">
    <property type="protein sequence ID" value="KRZ50095.1"/>
    <property type="molecule type" value="Genomic_DNA"/>
</dbReference>
<organism evidence="1 2">
    <name type="scientific">Trichinella nativa</name>
    <dbReference type="NCBI Taxonomy" id="6335"/>
    <lineage>
        <taxon>Eukaryota</taxon>
        <taxon>Metazoa</taxon>
        <taxon>Ecdysozoa</taxon>
        <taxon>Nematoda</taxon>
        <taxon>Enoplea</taxon>
        <taxon>Dorylaimia</taxon>
        <taxon>Trichinellida</taxon>
        <taxon>Trichinellidae</taxon>
        <taxon>Trichinella</taxon>
    </lineage>
</organism>
<keyword evidence="2" id="KW-1185">Reference proteome</keyword>
<accession>A0A0V1KS24</accession>
<protein>
    <submittedName>
        <fullName evidence="1">Uncharacterized protein</fullName>
    </submittedName>
</protein>
<evidence type="ECO:0000313" key="1">
    <source>
        <dbReference type="EMBL" id="KRZ50095.1"/>
    </source>
</evidence>
<dbReference type="Proteomes" id="UP000054721">
    <property type="component" value="Unassembled WGS sequence"/>
</dbReference>
<sequence>MLADHLSRPTKALLQDVDRLGVVLWGEGDSLDGVPRRPLGVGQQVGEFGGVVQVSPFVHICLELGPKCGEFQHFPRKLRESYLRQPPIAGPDRRQASTNTAATDRAFSARLNHPCACSRLPHSVVLAT</sequence>
<gene>
    <name evidence="1" type="ORF">T02_10308</name>
</gene>
<evidence type="ECO:0000313" key="2">
    <source>
        <dbReference type="Proteomes" id="UP000054721"/>
    </source>
</evidence>
<name>A0A0V1KS24_9BILA</name>
<proteinExistence type="predicted"/>
<reference evidence="1 2" key="1">
    <citation type="submission" date="2015-05" db="EMBL/GenBank/DDBJ databases">
        <title>Evolution of Trichinella species and genotypes.</title>
        <authorList>
            <person name="Korhonen P.K."/>
            <person name="Edoardo P."/>
            <person name="Giuseppe L.R."/>
            <person name="Gasser R.B."/>
        </authorList>
    </citation>
    <scope>NUCLEOTIDE SEQUENCE [LARGE SCALE GENOMIC DNA]</scope>
    <source>
        <strain evidence="1">ISS10</strain>
    </source>
</reference>
<comment type="caution">
    <text evidence="1">The sequence shown here is derived from an EMBL/GenBank/DDBJ whole genome shotgun (WGS) entry which is preliminary data.</text>
</comment>
<dbReference type="AlphaFoldDB" id="A0A0V1KS24"/>